<feature type="transmembrane region" description="Helical" evidence="2">
    <location>
        <begin position="40"/>
        <end position="57"/>
    </location>
</feature>
<evidence type="ECO:0000313" key="4">
    <source>
        <dbReference type="Proteomes" id="UP000030125"/>
    </source>
</evidence>
<dbReference type="EMBL" id="JQJD01000040">
    <property type="protein sequence ID" value="KGN80415.1"/>
    <property type="molecule type" value="Genomic_DNA"/>
</dbReference>
<proteinExistence type="predicted"/>
<gene>
    <name evidence="3" type="ORF">HQ35_05470</name>
</gene>
<evidence type="ECO:0000313" key="3">
    <source>
        <dbReference type="EMBL" id="KGN80415.1"/>
    </source>
</evidence>
<keyword evidence="4" id="KW-1185">Reference proteome</keyword>
<evidence type="ECO:0000256" key="2">
    <source>
        <dbReference type="SAM" id="Phobius"/>
    </source>
</evidence>
<evidence type="ECO:0000256" key="1">
    <source>
        <dbReference type="SAM" id="MobiDB-lite"/>
    </source>
</evidence>
<sequence>MQENIKDVSENKQDHHNTKAEHINKPMIINKLNNIRDTSLPLFQIIYSILLLLDFFHKGHTLP</sequence>
<comment type="caution">
    <text evidence="3">The sequence shown here is derived from an EMBL/GenBank/DDBJ whole genome shotgun (WGS) entry which is preliminary data.</text>
</comment>
<name>A0A0A2ESE8_PORCN</name>
<keyword evidence="2" id="KW-0472">Membrane</keyword>
<dbReference type="Proteomes" id="UP000030125">
    <property type="component" value="Unassembled WGS sequence"/>
</dbReference>
<keyword evidence="2" id="KW-0812">Transmembrane</keyword>
<dbReference type="AlphaFoldDB" id="A0A0A2ESE8"/>
<feature type="region of interest" description="Disordered" evidence="1">
    <location>
        <begin position="1"/>
        <end position="22"/>
    </location>
</feature>
<keyword evidence="2" id="KW-1133">Transmembrane helix</keyword>
<reference evidence="3 4" key="1">
    <citation type="submission" date="2014-08" db="EMBL/GenBank/DDBJ databases">
        <title>Porphyromonas cangingivalis strain:COT-109_OH1386 Genome sequencing.</title>
        <authorList>
            <person name="Wallis C."/>
            <person name="Deusch O."/>
            <person name="O'Flynn C."/>
            <person name="Davis I."/>
            <person name="Jospin G."/>
            <person name="Darling A.E."/>
            <person name="Coil D.A."/>
            <person name="Alexiev A."/>
            <person name="Horsfall A."/>
            <person name="Kirkwood N."/>
            <person name="Harris S."/>
            <person name="Eisen J.A."/>
        </authorList>
    </citation>
    <scope>NUCLEOTIDE SEQUENCE [LARGE SCALE GENOMIC DNA]</scope>
    <source>
        <strain evidence="4">COT-109 OH1386</strain>
    </source>
</reference>
<protein>
    <submittedName>
        <fullName evidence="3">Uncharacterized protein</fullName>
    </submittedName>
</protein>
<organism evidence="3 4">
    <name type="scientific">Porphyromonas cangingivalis</name>
    <dbReference type="NCBI Taxonomy" id="36874"/>
    <lineage>
        <taxon>Bacteria</taxon>
        <taxon>Pseudomonadati</taxon>
        <taxon>Bacteroidota</taxon>
        <taxon>Bacteroidia</taxon>
        <taxon>Bacteroidales</taxon>
        <taxon>Porphyromonadaceae</taxon>
        <taxon>Porphyromonas</taxon>
    </lineage>
</organism>
<accession>A0A0A2ESE8</accession>